<evidence type="ECO:0000313" key="2">
    <source>
        <dbReference type="Proteomes" id="UP001266807"/>
    </source>
</evidence>
<gene>
    <name evidence="1" type="ORF">J2W98_002636</name>
</gene>
<reference evidence="1 2" key="1">
    <citation type="submission" date="2023-07" db="EMBL/GenBank/DDBJ databases">
        <title>Sorghum-associated microbial communities from plants grown in Nebraska, USA.</title>
        <authorList>
            <person name="Schachtman D."/>
        </authorList>
    </citation>
    <scope>NUCLEOTIDE SEQUENCE [LARGE SCALE GENOMIC DNA]</scope>
    <source>
        <strain evidence="1 2">BE143</strain>
    </source>
</reference>
<comment type="caution">
    <text evidence="1">The sequence shown here is derived from an EMBL/GenBank/DDBJ whole genome shotgun (WGS) entry which is preliminary data.</text>
</comment>
<organism evidence="1 2">
    <name type="scientific">Paenibacillus peoriae</name>
    <dbReference type="NCBI Taxonomy" id="59893"/>
    <lineage>
        <taxon>Bacteria</taxon>
        <taxon>Bacillati</taxon>
        <taxon>Bacillota</taxon>
        <taxon>Bacilli</taxon>
        <taxon>Bacillales</taxon>
        <taxon>Paenibacillaceae</taxon>
        <taxon>Paenibacillus</taxon>
    </lineage>
</organism>
<keyword evidence="2" id="KW-1185">Reference proteome</keyword>
<dbReference type="EMBL" id="JAVDUG010000003">
    <property type="protein sequence ID" value="MDR6778359.1"/>
    <property type="molecule type" value="Genomic_DNA"/>
</dbReference>
<proteinExistence type="predicted"/>
<name>A0ABU1QFD4_9BACL</name>
<sequence>MMNSHRSAMDEVRMAAKLADLKDEHYRNTLALSTLIELLVDKGVVTREEVERKAAELDSFMTHLPYPKV</sequence>
<evidence type="ECO:0000313" key="1">
    <source>
        <dbReference type="EMBL" id="MDR6778359.1"/>
    </source>
</evidence>
<dbReference type="Proteomes" id="UP001266807">
    <property type="component" value="Unassembled WGS sequence"/>
</dbReference>
<accession>A0ABU1QFD4</accession>
<protein>
    <submittedName>
        <fullName evidence="1">Uncharacterized protein</fullName>
    </submittedName>
</protein>